<feature type="domain" description="Outer membrane protein beta-barrel" evidence="3">
    <location>
        <begin position="17"/>
        <end position="247"/>
    </location>
</feature>
<dbReference type="Gene3D" id="2.40.160.20">
    <property type="match status" value="1"/>
</dbReference>
<name>A0A396RRA2_9SPHN</name>
<accession>A0A396RRA2</accession>
<keyword evidence="1 2" id="KW-0732">Signal</keyword>
<evidence type="ECO:0000313" key="5">
    <source>
        <dbReference type="Proteomes" id="UP000266693"/>
    </source>
</evidence>
<gene>
    <name evidence="4" type="ORF">D1610_03375</name>
</gene>
<evidence type="ECO:0000256" key="1">
    <source>
        <dbReference type="ARBA" id="ARBA00022729"/>
    </source>
</evidence>
<organism evidence="4 5">
    <name type="scientific">Sphingomonas gilva</name>
    <dbReference type="NCBI Taxonomy" id="2305907"/>
    <lineage>
        <taxon>Bacteria</taxon>
        <taxon>Pseudomonadati</taxon>
        <taxon>Pseudomonadota</taxon>
        <taxon>Alphaproteobacteria</taxon>
        <taxon>Sphingomonadales</taxon>
        <taxon>Sphingomonadaceae</taxon>
        <taxon>Sphingomonas</taxon>
    </lineage>
</organism>
<feature type="chain" id="PRO_5017184115" description="Outer membrane protein beta-barrel domain-containing protein" evidence="2">
    <location>
        <begin position="26"/>
        <end position="272"/>
    </location>
</feature>
<dbReference type="Proteomes" id="UP000266693">
    <property type="component" value="Unassembled WGS sequence"/>
</dbReference>
<comment type="caution">
    <text evidence="4">The sequence shown here is derived from an EMBL/GenBank/DDBJ whole genome shotgun (WGS) entry which is preliminary data.</text>
</comment>
<dbReference type="SUPFAM" id="SSF56925">
    <property type="entry name" value="OMPA-like"/>
    <property type="match status" value="1"/>
</dbReference>
<evidence type="ECO:0000256" key="2">
    <source>
        <dbReference type="SAM" id="SignalP"/>
    </source>
</evidence>
<keyword evidence="5" id="KW-1185">Reference proteome</keyword>
<reference evidence="4 5" key="1">
    <citation type="submission" date="2018-08" db="EMBL/GenBank/DDBJ databases">
        <title>The multiple taxonomic identification of Sphingomonas gilva.</title>
        <authorList>
            <person name="Zhu D."/>
            <person name="Zheng S."/>
        </authorList>
    </citation>
    <scope>NUCLEOTIDE SEQUENCE [LARGE SCALE GENOMIC DNA]</scope>
    <source>
        <strain evidence="4 5">ZDH117</strain>
    </source>
</reference>
<dbReference type="RefSeq" id="WP_118862672.1">
    <property type="nucleotide sequence ID" value="NZ_QWLV01000001.1"/>
</dbReference>
<dbReference type="Pfam" id="PF13505">
    <property type="entry name" value="OMP_b-brl"/>
    <property type="match status" value="1"/>
</dbReference>
<dbReference type="InterPro" id="IPR011250">
    <property type="entry name" value="OMP/PagP_B-barrel"/>
</dbReference>
<dbReference type="InterPro" id="IPR027385">
    <property type="entry name" value="Beta-barrel_OMP"/>
</dbReference>
<evidence type="ECO:0000313" key="4">
    <source>
        <dbReference type="EMBL" id="RHW19164.1"/>
    </source>
</evidence>
<dbReference type="OrthoDB" id="5643626at2"/>
<evidence type="ECO:0000259" key="3">
    <source>
        <dbReference type="Pfam" id="PF13505"/>
    </source>
</evidence>
<dbReference type="EMBL" id="QWLV01000001">
    <property type="protein sequence ID" value="RHW19164.1"/>
    <property type="molecule type" value="Genomic_DNA"/>
</dbReference>
<feature type="signal peptide" evidence="2">
    <location>
        <begin position="1"/>
        <end position="25"/>
    </location>
</feature>
<protein>
    <recommendedName>
        <fullName evidence="3">Outer membrane protein beta-barrel domain-containing protein</fullName>
    </recommendedName>
</protein>
<dbReference type="AlphaFoldDB" id="A0A396RRA2"/>
<sequence length="272" mass="27761">MTSTRFSPALMLGLGALVLPAAAQAQTAGDVGPYGTLKLGAEAVEDFDLTAFAPAGTFFFGEGSTGECGEGGCQSEAAVTIPSGSDTISGSIQTDTGFAVAGALGYDFGMLRAEVEGSWSEADISGIAITGASAGGEEIDIDDFDLEDACDGDPDCVGFFGPGGFGDAKVRQLGAMANVWLDIPLGGVEPYVGGGVGVVDLKVTESGADSETLFAWQLGAGVAVPVGDKMKITVDYRHRETDRPDFGSTSSEGIAAERIKSDAAFLGLRFYF</sequence>
<proteinExistence type="predicted"/>